<name>A0ABQ9FBZ9_TEGGR</name>
<feature type="coiled-coil region" evidence="1">
    <location>
        <begin position="29"/>
        <end position="56"/>
    </location>
</feature>
<organism evidence="4 5">
    <name type="scientific">Tegillarca granosa</name>
    <name type="common">Malaysian cockle</name>
    <name type="synonym">Anadara granosa</name>
    <dbReference type="NCBI Taxonomy" id="220873"/>
    <lineage>
        <taxon>Eukaryota</taxon>
        <taxon>Metazoa</taxon>
        <taxon>Spiralia</taxon>
        <taxon>Lophotrochozoa</taxon>
        <taxon>Mollusca</taxon>
        <taxon>Bivalvia</taxon>
        <taxon>Autobranchia</taxon>
        <taxon>Pteriomorphia</taxon>
        <taxon>Arcoida</taxon>
        <taxon>Arcoidea</taxon>
        <taxon>Arcidae</taxon>
        <taxon>Tegillarca</taxon>
    </lineage>
</organism>
<dbReference type="SMART" id="SM01083">
    <property type="entry name" value="Cir_N"/>
    <property type="match status" value="1"/>
</dbReference>
<evidence type="ECO:0000256" key="2">
    <source>
        <dbReference type="SAM" id="MobiDB-lite"/>
    </source>
</evidence>
<dbReference type="PANTHER" id="PTHR13151">
    <property type="entry name" value="CBF1 INTERACTING COREPRESSOR CIR"/>
    <property type="match status" value="1"/>
</dbReference>
<reference evidence="4 5" key="1">
    <citation type="submission" date="2022-12" db="EMBL/GenBank/DDBJ databases">
        <title>Chromosome-level genome of Tegillarca granosa.</title>
        <authorList>
            <person name="Kim J."/>
        </authorList>
    </citation>
    <scope>NUCLEOTIDE SEQUENCE [LARGE SCALE GENOMIC DNA]</scope>
    <source>
        <strain evidence="4">Teg-2019</strain>
        <tissue evidence="4">Adductor muscle</tissue>
    </source>
</reference>
<keyword evidence="5" id="KW-1185">Reference proteome</keyword>
<keyword evidence="1" id="KW-0175">Coiled coil</keyword>
<comment type="caution">
    <text evidence="4">The sequence shown here is derived from an EMBL/GenBank/DDBJ whole genome shotgun (WGS) entry which is preliminary data.</text>
</comment>
<gene>
    <name evidence="4" type="ORF">KUTeg_008341</name>
</gene>
<dbReference type="EMBL" id="JARBDR010000342">
    <property type="protein sequence ID" value="KAJ8313780.1"/>
    <property type="molecule type" value="Genomic_DNA"/>
</dbReference>
<evidence type="ECO:0000313" key="4">
    <source>
        <dbReference type="EMBL" id="KAJ8313780.1"/>
    </source>
</evidence>
<accession>A0ABQ9FBZ9</accession>
<dbReference type="Proteomes" id="UP001217089">
    <property type="component" value="Unassembled WGS sequence"/>
</dbReference>
<dbReference type="InterPro" id="IPR040014">
    <property type="entry name" value="CIR1"/>
</dbReference>
<dbReference type="PANTHER" id="PTHR13151:SF2">
    <property type="entry name" value="COREPRESSOR INTERACTING WITH RBPJ 1"/>
    <property type="match status" value="1"/>
</dbReference>
<protein>
    <recommendedName>
        <fullName evidence="3">CBF1-interacting co-repressor CIR N-terminal domain-containing protein</fullName>
    </recommendedName>
</protein>
<evidence type="ECO:0000256" key="1">
    <source>
        <dbReference type="SAM" id="Coils"/>
    </source>
</evidence>
<evidence type="ECO:0000259" key="3">
    <source>
        <dbReference type="SMART" id="SM01083"/>
    </source>
</evidence>
<dbReference type="Pfam" id="PF10197">
    <property type="entry name" value="Cir_N"/>
    <property type="match status" value="1"/>
</dbReference>
<feature type="compositionally biased region" description="Basic residues" evidence="2">
    <location>
        <begin position="233"/>
        <end position="243"/>
    </location>
</feature>
<evidence type="ECO:0000313" key="5">
    <source>
        <dbReference type="Proteomes" id="UP001217089"/>
    </source>
</evidence>
<feature type="domain" description="CBF1-interacting co-repressor CIR N-terminal" evidence="3">
    <location>
        <begin position="13"/>
        <end position="49"/>
    </location>
</feature>
<proteinExistence type="predicted"/>
<feature type="region of interest" description="Disordered" evidence="2">
    <location>
        <begin position="207"/>
        <end position="310"/>
    </location>
</feature>
<sequence length="310" mass="36307">MGKGFNNYMTKKFFHPTSKENIKRKWMAEQKHEFEKKKQEELLAQYQKEQEVYQNRALLGDEKAKLGISFMYDAPPGMKKKEKEENETEIKFEWQRKYNAPREAYAKNDDTIKDQPFGIEVRNVRCLKCRKWGHLNTDKICPLYNKDLAAEPPQPTSSAGSLLEEMRSEGFTLKQSLLGRMTDREANNQKILGSEDEDDPEVKFLKSLTPKQKKKLMKQLNQLGKGKDIGKIKKEKKKKKKQKRKEEDSADEDRKKKKKKKKERKESESSDSEDSSEDEKHKKIIKRKQADSTESSNSDSSDEFIRNNGN</sequence>
<dbReference type="InterPro" id="IPR019339">
    <property type="entry name" value="CIR_N_dom"/>
</dbReference>